<gene>
    <name evidence="1" type="ORF">JMJ35_001433</name>
</gene>
<dbReference type="AlphaFoldDB" id="A0AA39RAD1"/>
<dbReference type="InterPro" id="IPR038883">
    <property type="entry name" value="AN11006-like"/>
</dbReference>
<organism evidence="1 2">
    <name type="scientific">Cladonia borealis</name>
    <dbReference type="NCBI Taxonomy" id="184061"/>
    <lineage>
        <taxon>Eukaryota</taxon>
        <taxon>Fungi</taxon>
        <taxon>Dikarya</taxon>
        <taxon>Ascomycota</taxon>
        <taxon>Pezizomycotina</taxon>
        <taxon>Lecanoromycetes</taxon>
        <taxon>OSLEUM clade</taxon>
        <taxon>Lecanoromycetidae</taxon>
        <taxon>Lecanorales</taxon>
        <taxon>Lecanorineae</taxon>
        <taxon>Cladoniaceae</taxon>
        <taxon>Cladonia</taxon>
    </lineage>
</organism>
<dbReference type="EMBL" id="JAFEKC020000002">
    <property type="protein sequence ID" value="KAK0516830.1"/>
    <property type="molecule type" value="Genomic_DNA"/>
</dbReference>
<keyword evidence="2" id="KW-1185">Reference proteome</keyword>
<comment type="caution">
    <text evidence="1">The sequence shown here is derived from an EMBL/GenBank/DDBJ whole genome shotgun (WGS) entry which is preliminary data.</text>
</comment>
<evidence type="ECO:0000313" key="1">
    <source>
        <dbReference type="EMBL" id="KAK0516830.1"/>
    </source>
</evidence>
<name>A0AA39RAD1_9LECA</name>
<accession>A0AA39RAD1</accession>
<dbReference type="PANTHER" id="PTHR42085:SF6">
    <property type="entry name" value="F-BOX DOMAIN-CONTAINING PROTEIN"/>
    <property type="match status" value="1"/>
</dbReference>
<dbReference type="Proteomes" id="UP001166286">
    <property type="component" value="Unassembled WGS sequence"/>
</dbReference>
<evidence type="ECO:0000313" key="2">
    <source>
        <dbReference type="Proteomes" id="UP001166286"/>
    </source>
</evidence>
<protein>
    <submittedName>
        <fullName evidence="1">Uncharacterized protein</fullName>
    </submittedName>
</protein>
<reference evidence="1" key="1">
    <citation type="submission" date="2023-03" db="EMBL/GenBank/DDBJ databases">
        <title>Complete genome of Cladonia borealis.</title>
        <authorList>
            <person name="Park H."/>
        </authorList>
    </citation>
    <scope>NUCLEOTIDE SEQUENCE</scope>
    <source>
        <strain evidence="1">ANT050790</strain>
    </source>
</reference>
<sequence>MRQQRICDYLGLECSHRRCRCRCTPGPSILSFPSDIRHQIYQEADIISDRDIDLGRLPGTVPHYFATSFGDTYALLQTNRTIYTELSSHIYSTNRFFIHYRTHRSFQRLRSLSPTALASLRHLTIHLIVTSCEASYPCCNAYCGQPKSCDEHDRALGMSTKRERTILNEKTLTAAYIFRYIRSSTLHFHFVCDISTPDAGPCVLAPLSTAGPLASCAIRLARRPHSILEGLARDTALRAMGRDHQATLTAPFRFLDLPVELQKHILYFTDLVSPLCEIQYSPTRAYHLHYSTCCCGGTDPMDCHDPIHHACAFRNCWQRAGGRFGCFCSVEHAAFWTECRCWQPPTALFLVSKAVLELAREVFLGANRFLIVPEGDGCDRTGREIVDRTPERMPATDFLTQVVPRGALRHLRFLEVVFPPFRTPWMLAHEPAFKQWQQAIEIVRDHLTLPALTLRVCFADKSPYDFPYNPPFRTTINNKEGAMEIWVSYMRIMYPLRGLKGLSKLFVHAAWPYEWTERGNWRRREQRAAVQREVRDVEARLERMVMGEEYESESMGKRQLGMSQWTNDALVGFHSYL</sequence>
<proteinExistence type="predicted"/>
<dbReference type="PANTHER" id="PTHR42085">
    <property type="entry name" value="F-BOX DOMAIN-CONTAINING PROTEIN"/>
    <property type="match status" value="1"/>
</dbReference>